<dbReference type="Proteomes" id="UP001432027">
    <property type="component" value="Unassembled WGS sequence"/>
</dbReference>
<dbReference type="PANTHER" id="PTHR46011:SF6">
    <property type="entry name" value="HIGH ZINC ACTIVATED NUCLEAR RECEPTOR PROTEIN"/>
    <property type="match status" value="1"/>
</dbReference>
<dbReference type="GO" id="GO:0003700">
    <property type="term" value="F:DNA-binding transcription factor activity"/>
    <property type="evidence" value="ECO:0007669"/>
    <property type="project" value="TreeGrafter"/>
</dbReference>
<dbReference type="Pfam" id="PF00104">
    <property type="entry name" value="Hormone_recep"/>
    <property type="match status" value="1"/>
</dbReference>
<reference evidence="5" key="1">
    <citation type="submission" date="2023-10" db="EMBL/GenBank/DDBJ databases">
        <title>Genome assembly of Pristionchus species.</title>
        <authorList>
            <person name="Yoshida K."/>
            <person name="Sommer R.J."/>
        </authorList>
    </citation>
    <scope>NUCLEOTIDE SEQUENCE</scope>
    <source>
        <strain evidence="5">RS0144</strain>
    </source>
</reference>
<evidence type="ECO:0000256" key="1">
    <source>
        <dbReference type="ARBA" id="ARBA00023015"/>
    </source>
</evidence>
<dbReference type="InterPro" id="IPR035500">
    <property type="entry name" value="NHR-like_dom_sf"/>
</dbReference>
<comment type="caution">
    <text evidence="5">The sequence shown here is derived from an EMBL/GenBank/DDBJ whole genome shotgun (WGS) entry which is preliminary data.</text>
</comment>
<feature type="non-terminal residue" evidence="5">
    <location>
        <position position="1"/>
    </location>
</feature>
<dbReference type="SUPFAM" id="SSF48508">
    <property type="entry name" value="Nuclear receptor ligand-binding domain"/>
    <property type="match status" value="1"/>
</dbReference>
<evidence type="ECO:0000259" key="4">
    <source>
        <dbReference type="Pfam" id="PF00104"/>
    </source>
</evidence>
<organism evidence="5 6">
    <name type="scientific">Pristionchus entomophagus</name>
    <dbReference type="NCBI Taxonomy" id="358040"/>
    <lineage>
        <taxon>Eukaryota</taxon>
        <taxon>Metazoa</taxon>
        <taxon>Ecdysozoa</taxon>
        <taxon>Nematoda</taxon>
        <taxon>Chromadorea</taxon>
        <taxon>Rhabditida</taxon>
        <taxon>Rhabditina</taxon>
        <taxon>Diplogasteromorpha</taxon>
        <taxon>Diplogasteroidea</taxon>
        <taxon>Neodiplogasteridae</taxon>
        <taxon>Pristionchus</taxon>
    </lineage>
</organism>
<keyword evidence="6" id="KW-1185">Reference proteome</keyword>
<name>A0AAV5TCJ4_9BILA</name>
<feature type="domain" description="NR LBD" evidence="4">
    <location>
        <begin position="14"/>
        <end position="99"/>
    </location>
</feature>
<dbReference type="PANTHER" id="PTHR46011">
    <property type="entry name" value="NUCLEAR HORMONE RECEPTOR FAMILY MEMBER NHR-86-RELATED"/>
    <property type="match status" value="1"/>
</dbReference>
<evidence type="ECO:0000313" key="5">
    <source>
        <dbReference type="EMBL" id="GMS90444.1"/>
    </source>
</evidence>
<gene>
    <name evidence="5" type="ORF">PENTCL1PPCAC_12619</name>
</gene>
<evidence type="ECO:0000313" key="6">
    <source>
        <dbReference type="Proteomes" id="UP001432027"/>
    </source>
</evidence>
<evidence type="ECO:0000256" key="3">
    <source>
        <dbReference type="ARBA" id="ARBA00023170"/>
    </source>
</evidence>
<dbReference type="AlphaFoldDB" id="A0AAV5TCJ4"/>
<evidence type="ECO:0000256" key="2">
    <source>
        <dbReference type="ARBA" id="ARBA00023163"/>
    </source>
</evidence>
<keyword evidence="1" id="KW-0805">Transcription regulation</keyword>
<dbReference type="InterPro" id="IPR000536">
    <property type="entry name" value="Nucl_hrmn_rcpt_lig-bd"/>
</dbReference>
<keyword evidence="3" id="KW-0675">Receptor</keyword>
<dbReference type="EMBL" id="BTSX01000003">
    <property type="protein sequence ID" value="GMS90444.1"/>
    <property type="molecule type" value="Genomic_DNA"/>
</dbReference>
<protein>
    <recommendedName>
        <fullName evidence="4">NR LBD domain-containing protein</fullName>
    </recommendedName>
</protein>
<keyword evidence="2" id="KW-0804">Transcription</keyword>
<feature type="non-terminal residue" evidence="5">
    <location>
        <position position="119"/>
    </location>
</feature>
<dbReference type="GO" id="GO:0005634">
    <property type="term" value="C:nucleus"/>
    <property type="evidence" value="ECO:0007669"/>
    <property type="project" value="TreeGrafter"/>
</dbReference>
<dbReference type="Gene3D" id="1.10.565.10">
    <property type="entry name" value="Retinoid X Receptor"/>
    <property type="match status" value="1"/>
</dbReference>
<accession>A0AAV5TCJ4</accession>
<proteinExistence type="predicted"/>
<sequence length="119" mass="13988">EFLDRSNKGDRRYFKRVKPTDYEFLALLGLALWNDEISNLNETLLQISMRNRAMIVREVHSYYSQQGILGYAGRIGQIYCVLVYYQNNGLEIAEDFQMFLLQGVFKEQFDLKCEPECAI</sequence>